<evidence type="ECO:0000313" key="6">
    <source>
        <dbReference type="EMBL" id="QNV40109.1"/>
    </source>
</evidence>
<dbReference type="KEGG" id="rama:IDM48_01245"/>
<dbReference type="SUPFAM" id="SSF52540">
    <property type="entry name" value="P-loop containing nucleoside triphosphate hydrolases"/>
    <property type="match status" value="1"/>
</dbReference>
<sequence length="261" mass="28427">MNTPALTIANAFKTYPGASEPTLHDVSLDLNPGEAFVILGHTGSGKSTLLRAVAGLEELDSGSVHVAPGTRHAVVFQQAALFPWLTVRENIALGAQYKKNAGRVDAPTVNRLIERLGLQGLEDRKVNEISGGQAQRVSIGRALAIQPSLLLLDEPFSALDPATRSELQGWLRSLIEELDLTVLMVSHDISEALTVGDRIGFFRAQQGFTQFWSPAHEQVTHEEILEYYRNDGDSDRATFSGSLRDESAKDLSDKPAHSPTF</sequence>
<dbReference type="Pfam" id="PF00005">
    <property type="entry name" value="ABC_tran"/>
    <property type="match status" value="1"/>
</dbReference>
<evidence type="ECO:0000256" key="4">
    <source>
        <dbReference type="SAM" id="MobiDB-lite"/>
    </source>
</evidence>
<feature type="region of interest" description="Disordered" evidence="4">
    <location>
        <begin position="238"/>
        <end position="261"/>
    </location>
</feature>
<dbReference type="SMART" id="SM00382">
    <property type="entry name" value="AAA"/>
    <property type="match status" value="1"/>
</dbReference>
<dbReference type="RefSeq" id="WP_190617711.1">
    <property type="nucleotide sequence ID" value="NZ_CP061538.1"/>
</dbReference>
<protein>
    <submittedName>
        <fullName evidence="6">ATP-binding cassette domain-containing protein</fullName>
    </submittedName>
</protein>
<dbReference type="InterPro" id="IPR027417">
    <property type="entry name" value="P-loop_NTPase"/>
</dbReference>
<dbReference type="EMBL" id="CP061538">
    <property type="protein sequence ID" value="QNV40109.1"/>
    <property type="molecule type" value="Genomic_DNA"/>
</dbReference>
<dbReference type="InterPro" id="IPR050093">
    <property type="entry name" value="ABC_SmlMolc_Importer"/>
</dbReference>
<reference evidence="6 7" key="1">
    <citation type="submission" date="2020-09" db="EMBL/GenBank/DDBJ databases">
        <title>Investigation of environmental microbe.</title>
        <authorList>
            <person name="Ou Y."/>
            <person name="Kang Q."/>
        </authorList>
    </citation>
    <scope>NUCLEOTIDE SEQUENCE [LARGE SCALE GENOMIC DNA]</scope>
    <source>
        <strain evidence="6 7">KJZ-9</strain>
    </source>
</reference>
<dbReference type="InterPro" id="IPR003593">
    <property type="entry name" value="AAA+_ATPase"/>
</dbReference>
<dbReference type="PROSITE" id="PS00211">
    <property type="entry name" value="ABC_TRANSPORTER_1"/>
    <property type="match status" value="1"/>
</dbReference>
<evidence type="ECO:0000256" key="3">
    <source>
        <dbReference type="ARBA" id="ARBA00022840"/>
    </source>
</evidence>
<dbReference type="InterPro" id="IPR017871">
    <property type="entry name" value="ABC_transporter-like_CS"/>
</dbReference>
<accession>A0A7H2BKB3</accession>
<dbReference type="Proteomes" id="UP000516421">
    <property type="component" value="Chromosome"/>
</dbReference>
<feature type="domain" description="ABC transporter" evidence="5">
    <location>
        <begin position="6"/>
        <end position="229"/>
    </location>
</feature>
<name>A0A7H2BKB3_9MICC</name>
<keyword evidence="7" id="KW-1185">Reference proteome</keyword>
<evidence type="ECO:0000256" key="2">
    <source>
        <dbReference type="ARBA" id="ARBA00022741"/>
    </source>
</evidence>
<dbReference type="AlphaFoldDB" id="A0A7H2BKB3"/>
<feature type="compositionally biased region" description="Basic and acidic residues" evidence="4">
    <location>
        <begin position="243"/>
        <end position="261"/>
    </location>
</feature>
<dbReference type="GO" id="GO:0016887">
    <property type="term" value="F:ATP hydrolysis activity"/>
    <property type="evidence" value="ECO:0007669"/>
    <property type="project" value="InterPro"/>
</dbReference>
<dbReference type="Gene3D" id="3.40.50.300">
    <property type="entry name" value="P-loop containing nucleotide triphosphate hydrolases"/>
    <property type="match status" value="1"/>
</dbReference>
<dbReference type="PROSITE" id="PS50893">
    <property type="entry name" value="ABC_TRANSPORTER_2"/>
    <property type="match status" value="1"/>
</dbReference>
<keyword evidence="3 6" id="KW-0067">ATP-binding</keyword>
<evidence type="ECO:0000256" key="1">
    <source>
        <dbReference type="ARBA" id="ARBA00022448"/>
    </source>
</evidence>
<dbReference type="PANTHER" id="PTHR42781">
    <property type="entry name" value="SPERMIDINE/PUTRESCINE IMPORT ATP-BINDING PROTEIN POTA"/>
    <property type="match status" value="1"/>
</dbReference>
<dbReference type="InterPro" id="IPR003439">
    <property type="entry name" value="ABC_transporter-like_ATP-bd"/>
</dbReference>
<gene>
    <name evidence="6" type="ORF">IDM48_01245</name>
</gene>
<organism evidence="6 7">
    <name type="scientific">Rothia amarae</name>
    <dbReference type="NCBI Taxonomy" id="169480"/>
    <lineage>
        <taxon>Bacteria</taxon>
        <taxon>Bacillati</taxon>
        <taxon>Actinomycetota</taxon>
        <taxon>Actinomycetes</taxon>
        <taxon>Micrococcales</taxon>
        <taxon>Micrococcaceae</taxon>
        <taxon>Rothia</taxon>
    </lineage>
</organism>
<proteinExistence type="predicted"/>
<dbReference type="PANTHER" id="PTHR42781:SF8">
    <property type="entry name" value="BICARBONATE TRANSPORT ATP-BINDING PROTEIN CMPC"/>
    <property type="match status" value="1"/>
</dbReference>
<keyword evidence="2" id="KW-0547">Nucleotide-binding</keyword>
<evidence type="ECO:0000259" key="5">
    <source>
        <dbReference type="PROSITE" id="PS50893"/>
    </source>
</evidence>
<evidence type="ECO:0000313" key="7">
    <source>
        <dbReference type="Proteomes" id="UP000516421"/>
    </source>
</evidence>
<keyword evidence="1" id="KW-0813">Transport</keyword>
<dbReference type="GO" id="GO:0005524">
    <property type="term" value="F:ATP binding"/>
    <property type="evidence" value="ECO:0007669"/>
    <property type="project" value="UniProtKB-KW"/>
</dbReference>